<dbReference type="RefSeq" id="WP_120188399.1">
    <property type="nucleotide sequence ID" value="NZ_MCHY01000006.1"/>
</dbReference>
<dbReference type="AlphaFoldDB" id="A0A419SN67"/>
<keyword evidence="1" id="KW-0812">Transmembrane</keyword>
<dbReference type="Proteomes" id="UP000284219">
    <property type="component" value="Unassembled WGS sequence"/>
</dbReference>
<keyword evidence="1" id="KW-1133">Transmembrane helix</keyword>
<accession>A0A419SN67</accession>
<feature type="transmembrane region" description="Helical" evidence="1">
    <location>
        <begin position="7"/>
        <end position="31"/>
    </location>
</feature>
<organism evidence="2 3">
    <name type="scientific">Ammoniphilus oxalaticus</name>
    <dbReference type="NCBI Taxonomy" id="66863"/>
    <lineage>
        <taxon>Bacteria</taxon>
        <taxon>Bacillati</taxon>
        <taxon>Bacillota</taxon>
        <taxon>Bacilli</taxon>
        <taxon>Bacillales</taxon>
        <taxon>Paenibacillaceae</taxon>
        <taxon>Aneurinibacillus group</taxon>
        <taxon>Ammoniphilus</taxon>
    </lineage>
</organism>
<keyword evidence="3" id="KW-1185">Reference proteome</keyword>
<feature type="transmembrane region" description="Helical" evidence="1">
    <location>
        <begin position="77"/>
        <end position="94"/>
    </location>
</feature>
<evidence type="ECO:0000313" key="2">
    <source>
        <dbReference type="EMBL" id="RKD25725.1"/>
    </source>
</evidence>
<reference evidence="2 3" key="1">
    <citation type="submission" date="2016-08" db="EMBL/GenBank/DDBJ databases">
        <title>Novel Firmicute Genomes.</title>
        <authorList>
            <person name="Poppleton D.I."/>
            <person name="Gribaldo S."/>
        </authorList>
    </citation>
    <scope>NUCLEOTIDE SEQUENCE [LARGE SCALE GENOMIC DNA]</scope>
    <source>
        <strain evidence="2 3">RAOx-1</strain>
    </source>
</reference>
<name>A0A419SN67_9BACL</name>
<evidence type="ECO:0000256" key="1">
    <source>
        <dbReference type="SAM" id="Phobius"/>
    </source>
</evidence>
<keyword evidence="1" id="KW-0472">Membrane</keyword>
<comment type="caution">
    <text evidence="2">The sequence shown here is derived from an EMBL/GenBank/DDBJ whole genome shotgun (WGS) entry which is preliminary data.</text>
</comment>
<evidence type="ECO:0000313" key="3">
    <source>
        <dbReference type="Proteomes" id="UP000284219"/>
    </source>
</evidence>
<gene>
    <name evidence="2" type="ORF">BEP19_01930</name>
</gene>
<dbReference type="OrthoDB" id="2677893at2"/>
<feature type="transmembrane region" description="Helical" evidence="1">
    <location>
        <begin position="124"/>
        <end position="146"/>
    </location>
</feature>
<sequence>MRKYIVYLCLTIGLLSLMVFIKIWVIPFLLWNLFPQNDLISKIYEVMIILFGGCAFLLFTLQGYLGKRVFQFHWSTHFLLHSIVQLPFALHVLFEGLRKSRLMLDWGHVFTEGWYGLLAEPTRLILMAYHGTDVFAIAASFLFLALGRKIEIADEQQLWDQARKRMKVGRV</sequence>
<protein>
    <submittedName>
        <fullName evidence="2">Uncharacterized protein</fullName>
    </submittedName>
</protein>
<proteinExistence type="predicted"/>
<feature type="transmembrane region" description="Helical" evidence="1">
    <location>
        <begin position="43"/>
        <end position="65"/>
    </location>
</feature>
<dbReference type="EMBL" id="MCHY01000006">
    <property type="protein sequence ID" value="RKD25725.1"/>
    <property type="molecule type" value="Genomic_DNA"/>
</dbReference>